<accession>A0A0E9TGY0</accession>
<reference evidence="2" key="2">
    <citation type="journal article" date="2015" name="Fish Shellfish Immunol.">
        <title>Early steps in the European eel (Anguilla anguilla)-Vibrio vulnificus interaction in the gills: Role of the RtxA13 toxin.</title>
        <authorList>
            <person name="Callol A."/>
            <person name="Pajuelo D."/>
            <person name="Ebbesson L."/>
            <person name="Teles M."/>
            <person name="MacKenzie S."/>
            <person name="Amaro C."/>
        </authorList>
    </citation>
    <scope>NUCLEOTIDE SEQUENCE</scope>
</reference>
<organism evidence="2">
    <name type="scientific">Anguilla anguilla</name>
    <name type="common">European freshwater eel</name>
    <name type="synonym">Muraena anguilla</name>
    <dbReference type="NCBI Taxonomy" id="7936"/>
    <lineage>
        <taxon>Eukaryota</taxon>
        <taxon>Metazoa</taxon>
        <taxon>Chordata</taxon>
        <taxon>Craniata</taxon>
        <taxon>Vertebrata</taxon>
        <taxon>Euteleostomi</taxon>
        <taxon>Actinopterygii</taxon>
        <taxon>Neopterygii</taxon>
        <taxon>Teleostei</taxon>
        <taxon>Anguilliformes</taxon>
        <taxon>Anguillidae</taxon>
        <taxon>Anguilla</taxon>
    </lineage>
</organism>
<dbReference type="PROSITE" id="PS51539">
    <property type="entry name" value="AV_PCP_ALPHA"/>
    <property type="match status" value="1"/>
</dbReference>
<proteinExistence type="predicted"/>
<protein>
    <recommendedName>
        <fullName evidence="1">Peptidase C31 domain-containing protein</fullName>
    </recommendedName>
</protein>
<evidence type="ECO:0000313" key="2">
    <source>
        <dbReference type="EMBL" id="JAH52826.1"/>
    </source>
</evidence>
<dbReference type="EMBL" id="GBXM01055751">
    <property type="protein sequence ID" value="JAH52826.1"/>
    <property type="molecule type" value="Transcribed_RNA"/>
</dbReference>
<reference evidence="2" key="1">
    <citation type="submission" date="2014-11" db="EMBL/GenBank/DDBJ databases">
        <authorList>
            <person name="Amaro Gonzalez C."/>
        </authorList>
    </citation>
    <scope>NUCLEOTIDE SEQUENCE</scope>
</reference>
<feature type="domain" description="Peptidase C31" evidence="1">
    <location>
        <begin position="1"/>
        <end position="34"/>
    </location>
</feature>
<dbReference type="AlphaFoldDB" id="A0A0E9TGY0"/>
<name>A0A0E9TGY0_ANGAN</name>
<dbReference type="InterPro" id="IPR008741">
    <property type="entry name" value="AV_PCPalpha"/>
</dbReference>
<sequence length="34" mass="3938">MSHPRDSIFHPDVRLHPAVPPITPRAVFPRRSHI</sequence>
<evidence type="ECO:0000259" key="1">
    <source>
        <dbReference type="PROSITE" id="PS51539"/>
    </source>
</evidence>
<dbReference type="GO" id="GO:0004197">
    <property type="term" value="F:cysteine-type endopeptidase activity"/>
    <property type="evidence" value="ECO:0007669"/>
    <property type="project" value="InterPro"/>
</dbReference>